<reference evidence="2 3" key="1">
    <citation type="journal article" date="2024" name="J Genomics">
        <title>Draft genome sequencing and assembly of Favolaschia claudopus CIRM-BRFM 2984 isolated from oak limbs.</title>
        <authorList>
            <person name="Navarro D."/>
            <person name="Drula E."/>
            <person name="Chaduli D."/>
            <person name="Cazenave R."/>
            <person name="Ahrendt S."/>
            <person name="Wang J."/>
            <person name="Lipzen A."/>
            <person name="Daum C."/>
            <person name="Barry K."/>
            <person name="Grigoriev I.V."/>
            <person name="Favel A."/>
            <person name="Rosso M.N."/>
            <person name="Martin F."/>
        </authorList>
    </citation>
    <scope>NUCLEOTIDE SEQUENCE [LARGE SCALE GENOMIC DNA]</scope>
    <source>
        <strain evidence="2 3">CIRM-BRFM 2984</strain>
    </source>
</reference>
<organism evidence="2 3">
    <name type="scientific">Favolaschia claudopus</name>
    <dbReference type="NCBI Taxonomy" id="2862362"/>
    <lineage>
        <taxon>Eukaryota</taxon>
        <taxon>Fungi</taxon>
        <taxon>Dikarya</taxon>
        <taxon>Basidiomycota</taxon>
        <taxon>Agaricomycotina</taxon>
        <taxon>Agaricomycetes</taxon>
        <taxon>Agaricomycetidae</taxon>
        <taxon>Agaricales</taxon>
        <taxon>Marasmiineae</taxon>
        <taxon>Mycenaceae</taxon>
        <taxon>Favolaschia</taxon>
    </lineage>
</organism>
<accession>A0AAW0AMS6</accession>
<protein>
    <submittedName>
        <fullName evidence="2">Uncharacterized protein</fullName>
    </submittedName>
</protein>
<keyword evidence="1" id="KW-0812">Transmembrane</keyword>
<proteinExistence type="predicted"/>
<sequence length="106" mass="11829">MLQAYSLVSRCSSNPITIPLCGLPFYTPIHILTTPPSIVYMPPFLPSFRHQYDVTGTRTSISSLASPSPSHSYDFVLPTYLCYPLSSFISSLLLLSSYYTLPIRFA</sequence>
<feature type="transmembrane region" description="Helical" evidence="1">
    <location>
        <begin position="77"/>
        <end position="101"/>
    </location>
</feature>
<gene>
    <name evidence="2" type="ORF">R3P38DRAFT_1448449</name>
</gene>
<evidence type="ECO:0000256" key="1">
    <source>
        <dbReference type="SAM" id="Phobius"/>
    </source>
</evidence>
<comment type="caution">
    <text evidence="2">The sequence shown here is derived from an EMBL/GenBank/DDBJ whole genome shotgun (WGS) entry which is preliminary data.</text>
</comment>
<name>A0AAW0AMS6_9AGAR</name>
<evidence type="ECO:0000313" key="2">
    <source>
        <dbReference type="EMBL" id="KAK7014281.1"/>
    </source>
</evidence>
<dbReference type="AlphaFoldDB" id="A0AAW0AMS6"/>
<keyword evidence="1" id="KW-0472">Membrane</keyword>
<dbReference type="EMBL" id="JAWWNJ010000057">
    <property type="protein sequence ID" value="KAK7014281.1"/>
    <property type="molecule type" value="Genomic_DNA"/>
</dbReference>
<dbReference type="Proteomes" id="UP001362999">
    <property type="component" value="Unassembled WGS sequence"/>
</dbReference>
<keyword evidence="1" id="KW-1133">Transmembrane helix</keyword>
<keyword evidence="3" id="KW-1185">Reference proteome</keyword>
<evidence type="ECO:0000313" key="3">
    <source>
        <dbReference type="Proteomes" id="UP001362999"/>
    </source>
</evidence>